<dbReference type="GO" id="GO:0005634">
    <property type="term" value="C:nucleus"/>
    <property type="evidence" value="ECO:0007669"/>
    <property type="project" value="UniProtKB-SubCell"/>
</dbReference>
<dbReference type="AlphaFoldDB" id="A0A1L7W405"/>
<dbReference type="Pfam" id="PF00172">
    <property type="entry name" value="Zn_clus"/>
    <property type="match status" value="1"/>
</dbReference>
<dbReference type="SMART" id="SM00066">
    <property type="entry name" value="GAL4"/>
    <property type="match status" value="1"/>
</dbReference>
<proteinExistence type="predicted"/>
<gene>
    <name evidence="4" type="ORF">FPRO_08738</name>
</gene>
<dbReference type="EMBL" id="FJOF01000011">
    <property type="protein sequence ID" value="CZR47364.1"/>
    <property type="molecule type" value="Genomic_DNA"/>
</dbReference>
<dbReference type="Gene3D" id="4.10.240.10">
    <property type="entry name" value="Zn(2)-C6 fungal-type DNA-binding domain"/>
    <property type="match status" value="1"/>
</dbReference>
<evidence type="ECO:0000259" key="3">
    <source>
        <dbReference type="PROSITE" id="PS50048"/>
    </source>
</evidence>
<dbReference type="PANTHER" id="PTHR37534">
    <property type="entry name" value="TRANSCRIPTIONAL ACTIVATOR PROTEIN UGA3"/>
    <property type="match status" value="1"/>
</dbReference>
<accession>A0A1L7W405</accession>
<dbReference type="InterPro" id="IPR021858">
    <property type="entry name" value="Fun_TF"/>
</dbReference>
<dbReference type="Pfam" id="PF11951">
    <property type="entry name" value="Fungal_trans_2"/>
    <property type="match status" value="1"/>
</dbReference>
<dbReference type="VEuPathDB" id="FungiDB:FPRO_08738"/>
<organism evidence="4 5">
    <name type="scientific">Fusarium proliferatum (strain ET1)</name>
    <name type="common">Orchid endophyte fungus</name>
    <dbReference type="NCBI Taxonomy" id="1227346"/>
    <lineage>
        <taxon>Eukaryota</taxon>
        <taxon>Fungi</taxon>
        <taxon>Dikarya</taxon>
        <taxon>Ascomycota</taxon>
        <taxon>Pezizomycotina</taxon>
        <taxon>Sordariomycetes</taxon>
        <taxon>Hypocreomycetidae</taxon>
        <taxon>Hypocreales</taxon>
        <taxon>Nectriaceae</taxon>
        <taxon>Fusarium</taxon>
        <taxon>Fusarium fujikuroi species complex</taxon>
    </lineage>
</organism>
<sequence>MTYRPRPGARGSGLRSKTGCIPCRQRRKKCDESRPICLGCDRNHLICQWSAPLSSKSLTADAIRDRGTPQPDCRETTTQTDKQLSSRAIFTVATGPVIVPAQLRKGTNRHLFEHFLHVTARRMAGRTYPENPFLSCNLKIAFGSTIMQHAILAISASHLLYKRPDMTEICASHYAIVLRAMKHAVTRWKALHIRDQIALLATALALCWFETIDVNTSGALYHHLEASKFMFQTVKQNLKNHDPSLFGFLAEQYAYLATVSNITLRSARFDPEMSQTLSLPSLALLNKGSNFYGCLFGCSHLVYETIPMICDLAKLRIEEGIAPSQASYQQYESILGELKAWRPTQNYFTEDFEYAGQLYREACLIFLESSFQGPDTTNSELYAAVESCLGRFLKVFAKMSYESPSWTTVMWPILTAGSHMRCPRQRDQLSDIILNSTFDMRAVDNTLHPLRLLWEKMAFDDGYYGSYGLEKVLKECGITMCVG</sequence>
<dbReference type="SUPFAM" id="SSF57701">
    <property type="entry name" value="Zn2/Cys6 DNA-binding domain"/>
    <property type="match status" value="1"/>
</dbReference>
<dbReference type="GO" id="GO:0008270">
    <property type="term" value="F:zinc ion binding"/>
    <property type="evidence" value="ECO:0007669"/>
    <property type="project" value="InterPro"/>
</dbReference>
<reference evidence="5" key="1">
    <citation type="journal article" date="2016" name="Genome Biol. Evol.">
        <title>Comparative 'omics' of the Fusarium fujikuroi species complex highlights differences in genetic potential and metabolite synthesis.</title>
        <authorList>
            <person name="Niehaus E.-M."/>
            <person name="Muensterkoetter M."/>
            <person name="Proctor R.H."/>
            <person name="Brown D.W."/>
            <person name="Sharon A."/>
            <person name="Idan Y."/>
            <person name="Oren-Young L."/>
            <person name="Sieber C.M."/>
            <person name="Novak O."/>
            <person name="Pencik A."/>
            <person name="Tarkowska D."/>
            <person name="Hromadova K."/>
            <person name="Freeman S."/>
            <person name="Maymon M."/>
            <person name="Elazar M."/>
            <person name="Youssef S.A."/>
            <person name="El-Shabrawy E.S.M."/>
            <person name="Shalaby A.B.A."/>
            <person name="Houterman P."/>
            <person name="Brock N.L."/>
            <person name="Burkhardt I."/>
            <person name="Tsavkelova E.A."/>
            <person name="Dickschat J.S."/>
            <person name="Galuszka P."/>
            <person name="Gueldener U."/>
            <person name="Tudzynski B."/>
        </authorList>
    </citation>
    <scope>NUCLEOTIDE SEQUENCE [LARGE SCALE GENOMIC DNA]</scope>
    <source>
        <strain evidence="5">ET1</strain>
    </source>
</reference>
<evidence type="ECO:0000313" key="5">
    <source>
        <dbReference type="Proteomes" id="UP000183971"/>
    </source>
</evidence>
<dbReference type="InterPro" id="IPR001138">
    <property type="entry name" value="Zn2Cys6_DnaBD"/>
</dbReference>
<comment type="caution">
    <text evidence="4">The sequence shown here is derived from an EMBL/GenBank/DDBJ whole genome shotgun (WGS) entry which is preliminary data.</text>
</comment>
<dbReference type="PANTHER" id="PTHR37534:SF43">
    <property type="entry name" value="FINGER DOMAIN PROTEIN, PUTATIVE (AFU_ORTHOLOGUE AFUA_1G01850)-RELATED"/>
    <property type="match status" value="1"/>
</dbReference>
<name>A0A1L7W405_FUSPR</name>
<evidence type="ECO:0000313" key="4">
    <source>
        <dbReference type="EMBL" id="CZR47364.1"/>
    </source>
</evidence>
<evidence type="ECO:0000256" key="1">
    <source>
        <dbReference type="ARBA" id="ARBA00004123"/>
    </source>
</evidence>
<dbReference type="Proteomes" id="UP000183971">
    <property type="component" value="Unassembled WGS sequence"/>
</dbReference>
<feature type="domain" description="Zn(2)-C6 fungal-type" evidence="3">
    <location>
        <begin position="19"/>
        <end position="49"/>
    </location>
</feature>
<dbReference type="GO" id="GO:0000981">
    <property type="term" value="F:DNA-binding transcription factor activity, RNA polymerase II-specific"/>
    <property type="evidence" value="ECO:0007669"/>
    <property type="project" value="InterPro"/>
</dbReference>
<keyword evidence="2" id="KW-0539">Nucleus</keyword>
<dbReference type="GeneID" id="42053614"/>
<dbReference type="CDD" id="cd00067">
    <property type="entry name" value="GAL4"/>
    <property type="match status" value="1"/>
</dbReference>
<keyword evidence="5" id="KW-1185">Reference proteome</keyword>
<protein>
    <recommendedName>
        <fullName evidence="3">Zn(2)-C6 fungal-type domain-containing protein</fullName>
    </recommendedName>
</protein>
<dbReference type="PROSITE" id="PS00463">
    <property type="entry name" value="ZN2_CY6_FUNGAL_1"/>
    <property type="match status" value="1"/>
</dbReference>
<comment type="subcellular location">
    <subcellularLocation>
        <location evidence="1">Nucleus</location>
    </subcellularLocation>
</comment>
<dbReference type="PROSITE" id="PS50048">
    <property type="entry name" value="ZN2_CY6_FUNGAL_2"/>
    <property type="match status" value="1"/>
</dbReference>
<dbReference type="RefSeq" id="XP_031087898.1">
    <property type="nucleotide sequence ID" value="XM_031222439.1"/>
</dbReference>
<dbReference type="GO" id="GO:0000976">
    <property type="term" value="F:transcription cis-regulatory region binding"/>
    <property type="evidence" value="ECO:0007669"/>
    <property type="project" value="TreeGrafter"/>
</dbReference>
<dbReference type="GO" id="GO:0045944">
    <property type="term" value="P:positive regulation of transcription by RNA polymerase II"/>
    <property type="evidence" value="ECO:0007669"/>
    <property type="project" value="TreeGrafter"/>
</dbReference>
<evidence type="ECO:0000256" key="2">
    <source>
        <dbReference type="ARBA" id="ARBA00023242"/>
    </source>
</evidence>
<dbReference type="InterPro" id="IPR036864">
    <property type="entry name" value="Zn2-C6_fun-type_DNA-bd_sf"/>
</dbReference>